<gene>
    <name evidence="2" type="ORF">CYLTODRAFT_109445</name>
</gene>
<feature type="transmembrane region" description="Helical" evidence="1">
    <location>
        <begin position="26"/>
        <end position="44"/>
    </location>
</feature>
<dbReference type="Proteomes" id="UP000054007">
    <property type="component" value="Unassembled WGS sequence"/>
</dbReference>
<organism evidence="2 3">
    <name type="scientific">Cylindrobasidium torrendii FP15055 ss-10</name>
    <dbReference type="NCBI Taxonomy" id="1314674"/>
    <lineage>
        <taxon>Eukaryota</taxon>
        <taxon>Fungi</taxon>
        <taxon>Dikarya</taxon>
        <taxon>Basidiomycota</taxon>
        <taxon>Agaricomycotina</taxon>
        <taxon>Agaricomycetes</taxon>
        <taxon>Agaricomycetidae</taxon>
        <taxon>Agaricales</taxon>
        <taxon>Marasmiineae</taxon>
        <taxon>Physalacriaceae</taxon>
        <taxon>Cylindrobasidium</taxon>
    </lineage>
</organism>
<evidence type="ECO:0000313" key="2">
    <source>
        <dbReference type="EMBL" id="KIY64203.1"/>
    </source>
</evidence>
<reference evidence="2 3" key="1">
    <citation type="journal article" date="2015" name="Fungal Genet. Biol.">
        <title>Evolution of novel wood decay mechanisms in Agaricales revealed by the genome sequences of Fistulina hepatica and Cylindrobasidium torrendii.</title>
        <authorList>
            <person name="Floudas D."/>
            <person name="Held B.W."/>
            <person name="Riley R."/>
            <person name="Nagy L.G."/>
            <person name="Koehler G."/>
            <person name="Ransdell A.S."/>
            <person name="Younus H."/>
            <person name="Chow J."/>
            <person name="Chiniquy J."/>
            <person name="Lipzen A."/>
            <person name="Tritt A."/>
            <person name="Sun H."/>
            <person name="Haridas S."/>
            <person name="LaButti K."/>
            <person name="Ohm R.A."/>
            <person name="Kues U."/>
            <person name="Blanchette R.A."/>
            <person name="Grigoriev I.V."/>
            <person name="Minto R.E."/>
            <person name="Hibbett D.S."/>
        </authorList>
    </citation>
    <scope>NUCLEOTIDE SEQUENCE [LARGE SCALE GENOMIC DNA]</scope>
    <source>
        <strain evidence="2 3">FP15055 ss-10</strain>
    </source>
</reference>
<evidence type="ECO:0000313" key="3">
    <source>
        <dbReference type="Proteomes" id="UP000054007"/>
    </source>
</evidence>
<keyword evidence="1" id="KW-0812">Transmembrane</keyword>
<keyword evidence="1" id="KW-1133">Transmembrane helix</keyword>
<evidence type="ECO:0000256" key="1">
    <source>
        <dbReference type="SAM" id="Phobius"/>
    </source>
</evidence>
<proteinExistence type="predicted"/>
<sequence length="83" mass="9655">MLGPYHLRWKMRPADSLTSENVPEHVPLANLQTLIFFVIVVLLLSDLRGRTMLDDLDDNDFLPRRHLLFGFFSRLVCRKISSS</sequence>
<keyword evidence="3" id="KW-1185">Reference proteome</keyword>
<dbReference type="AlphaFoldDB" id="A0A0D7B0R0"/>
<protein>
    <submittedName>
        <fullName evidence="2">Uncharacterized protein</fullName>
    </submittedName>
</protein>
<dbReference type="EMBL" id="KN880649">
    <property type="protein sequence ID" value="KIY64203.1"/>
    <property type="molecule type" value="Genomic_DNA"/>
</dbReference>
<name>A0A0D7B0R0_9AGAR</name>
<accession>A0A0D7B0R0</accession>
<keyword evidence="1" id="KW-0472">Membrane</keyword>